<dbReference type="InterPro" id="IPR039281">
    <property type="entry name" value="AGP3/12/13/14/21"/>
</dbReference>
<evidence type="ECO:0000256" key="3">
    <source>
        <dbReference type="ARBA" id="ARBA00022622"/>
    </source>
</evidence>
<keyword evidence="5" id="KW-0654">Proteoglycan</keyword>
<evidence type="ECO:0000256" key="11">
    <source>
        <dbReference type="SAM" id="Phobius"/>
    </source>
</evidence>
<dbReference type="AlphaFoldDB" id="A0A811RME7"/>
<keyword evidence="11" id="KW-0812">Transmembrane</keyword>
<name>A0A811RME7_9POAL</name>
<organism evidence="12 13">
    <name type="scientific">Miscanthus lutarioriparius</name>
    <dbReference type="NCBI Taxonomy" id="422564"/>
    <lineage>
        <taxon>Eukaryota</taxon>
        <taxon>Viridiplantae</taxon>
        <taxon>Streptophyta</taxon>
        <taxon>Embryophyta</taxon>
        <taxon>Tracheophyta</taxon>
        <taxon>Spermatophyta</taxon>
        <taxon>Magnoliopsida</taxon>
        <taxon>Liliopsida</taxon>
        <taxon>Poales</taxon>
        <taxon>Poaceae</taxon>
        <taxon>PACMAD clade</taxon>
        <taxon>Panicoideae</taxon>
        <taxon>Andropogonodae</taxon>
        <taxon>Andropogoneae</taxon>
        <taxon>Saccharinae</taxon>
        <taxon>Miscanthus</taxon>
    </lineage>
</organism>
<evidence type="ECO:0000256" key="6">
    <source>
        <dbReference type="ARBA" id="ARBA00023136"/>
    </source>
</evidence>
<evidence type="ECO:0000256" key="9">
    <source>
        <dbReference type="ARBA" id="ARBA00023288"/>
    </source>
</evidence>
<dbReference type="PANTHER" id="PTHR34114:SF22">
    <property type="match status" value="1"/>
</dbReference>
<protein>
    <submittedName>
        <fullName evidence="12">Uncharacterized protein</fullName>
    </submittedName>
</protein>
<evidence type="ECO:0000256" key="7">
    <source>
        <dbReference type="ARBA" id="ARBA00023180"/>
    </source>
</evidence>
<dbReference type="GO" id="GO:0012505">
    <property type="term" value="C:endomembrane system"/>
    <property type="evidence" value="ECO:0007669"/>
    <property type="project" value="UniProtKB-SubCell"/>
</dbReference>
<keyword evidence="6 11" id="KW-0472">Membrane</keyword>
<keyword evidence="4" id="KW-0732">Signal</keyword>
<evidence type="ECO:0000256" key="4">
    <source>
        <dbReference type="ARBA" id="ARBA00022729"/>
    </source>
</evidence>
<evidence type="ECO:0000256" key="1">
    <source>
        <dbReference type="ARBA" id="ARBA00004589"/>
    </source>
</evidence>
<comment type="subcellular location">
    <subcellularLocation>
        <location evidence="10">Endomembrane system</location>
        <topology evidence="10">Lipid-anchor</topology>
    </subcellularLocation>
    <subcellularLocation>
        <location evidence="1">Membrane</location>
        <topology evidence="1">Lipid-anchor</topology>
        <topology evidence="1">GPI-anchor</topology>
    </subcellularLocation>
</comment>
<sequence>MTRDVLAALASNPFRHSNKIEKQMAATLKLRILTVAAAAAAVASSLVGTASAAEGPAPAPMSGASMFAPALAATSFTALVFGNLF</sequence>
<evidence type="ECO:0000256" key="2">
    <source>
        <dbReference type="ARBA" id="ARBA00005835"/>
    </source>
</evidence>
<proteinExistence type="inferred from homology"/>
<evidence type="ECO:0000313" key="12">
    <source>
        <dbReference type="EMBL" id="CAD6271658.1"/>
    </source>
</evidence>
<keyword evidence="9" id="KW-0449">Lipoprotein</keyword>
<evidence type="ECO:0000313" key="13">
    <source>
        <dbReference type="Proteomes" id="UP000604825"/>
    </source>
</evidence>
<keyword evidence="13" id="KW-1185">Reference proteome</keyword>
<dbReference type="PANTHER" id="PTHR34114">
    <property type="entry name" value="ARABINOGALACTAN PEPTIDE 1"/>
    <property type="match status" value="1"/>
</dbReference>
<keyword evidence="3" id="KW-0336">GPI-anchor</keyword>
<gene>
    <name evidence="12" type="ORF">NCGR_LOCUS54944</name>
</gene>
<dbReference type="EMBL" id="CAJGYO010000016">
    <property type="protein sequence ID" value="CAD6271658.1"/>
    <property type="molecule type" value="Genomic_DNA"/>
</dbReference>
<keyword evidence="8" id="KW-0379">Hydroxylation</keyword>
<evidence type="ECO:0000256" key="8">
    <source>
        <dbReference type="ARBA" id="ARBA00023278"/>
    </source>
</evidence>
<evidence type="ECO:0000256" key="10">
    <source>
        <dbReference type="ARBA" id="ARBA00037868"/>
    </source>
</evidence>
<evidence type="ECO:0000256" key="5">
    <source>
        <dbReference type="ARBA" id="ARBA00022974"/>
    </source>
</evidence>
<reference evidence="12" key="1">
    <citation type="submission" date="2020-10" db="EMBL/GenBank/DDBJ databases">
        <authorList>
            <person name="Han B."/>
            <person name="Lu T."/>
            <person name="Zhao Q."/>
            <person name="Huang X."/>
            <person name="Zhao Y."/>
        </authorList>
    </citation>
    <scope>NUCLEOTIDE SEQUENCE</scope>
</reference>
<dbReference type="Proteomes" id="UP000604825">
    <property type="component" value="Unassembled WGS sequence"/>
</dbReference>
<keyword evidence="11" id="KW-1133">Transmembrane helix</keyword>
<accession>A0A811RME7</accession>
<feature type="transmembrane region" description="Helical" evidence="11">
    <location>
        <begin position="62"/>
        <end position="84"/>
    </location>
</feature>
<dbReference type="GO" id="GO:0098552">
    <property type="term" value="C:side of membrane"/>
    <property type="evidence" value="ECO:0007669"/>
    <property type="project" value="UniProtKB-KW"/>
</dbReference>
<comment type="caution">
    <text evidence="12">The sequence shown here is derived from an EMBL/GenBank/DDBJ whole genome shotgun (WGS) entry which is preliminary data.</text>
</comment>
<keyword evidence="7" id="KW-0325">Glycoprotein</keyword>
<comment type="similarity">
    <text evidence="2">Belongs to the AG-peptide AGP family.</text>
</comment>